<evidence type="ECO:0000313" key="2">
    <source>
        <dbReference type="EMBL" id="RGY77956.1"/>
    </source>
</evidence>
<evidence type="ECO:0000256" key="1">
    <source>
        <dbReference type="SAM" id="MobiDB-lite"/>
    </source>
</evidence>
<dbReference type="Proteomes" id="UP000284163">
    <property type="component" value="Unassembled WGS sequence"/>
</dbReference>
<dbReference type="EMBL" id="QRPH01000004">
    <property type="protein sequence ID" value="RHL95565.1"/>
    <property type="molecule type" value="Genomic_DNA"/>
</dbReference>
<evidence type="ECO:0000313" key="5">
    <source>
        <dbReference type="Proteomes" id="UP000285613"/>
    </source>
</evidence>
<dbReference type="AlphaFoldDB" id="A0A395ZQM8"/>
<accession>A0A395ZQM8</accession>
<name>A0A395ZQM8_BIFPS</name>
<gene>
    <name evidence="3" type="ORF">DWZ91_07080</name>
    <name evidence="2" type="ORF">DXA22_00865</name>
</gene>
<dbReference type="Proteomes" id="UP000285613">
    <property type="component" value="Unassembled WGS sequence"/>
</dbReference>
<feature type="region of interest" description="Disordered" evidence="1">
    <location>
        <begin position="1"/>
        <end position="40"/>
    </location>
</feature>
<protein>
    <submittedName>
        <fullName evidence="2">Uncharacterized protein</fullName>
    </submittedName>
</protein>
<feature type="compositionally biased region" description="Basic residues" evidence="1">
    <location>
        <begin position="31"/>
        <end position="40"/>
    </location>
</feature>
<comment type="caution">
    <text evidence="2">The sequence shown here is derived from an EMBL/GenBank/DDBJ whole genome shotgun (WGS) entry which is preliminary data.</text>
</comment>
<proteinExistence type="predicted"/>
<evidence type="ECO:0000313" key="4">
    <source>
        <dbReference type="Proteomes" id="UP000284163"/>
    </source>
</evidence>
<organism evidence="2 4">
    <name type="scientific">Bifidobacterium pseudocatenulatum</name>
    <dbReference type="NCBI Taxonomy" id="28026"/>
    <lineage>
        <taxon>Bacteria</taxon>
        <taxon>Bacillati</taxon>
        <taxon>Actinomycetota</taxon>
        <taxon>Actinomycetes</taxon>
        <taxon>Bifidobacteriales</taxon>
        <taxon>Bifidobacteriaceae</taxon>
        <taxon>Bifidobacterium</taxon>
    </lineage>
</organism>
<dbReference type="EMBL" id="QSDK01000001">
    <property type="protein sequence ID" value="RGY77956.1"/>
    <property type="molecule type" value="Genomic_DNA"/>
</dbReference>
<sequence>MRKEARSEETVPQSEYQTDPARLMHSQCAVGRRRSRRGVRSMRMAGIGTCVQGMIGKGKNAA</sequence>
<reference evidence="4 5" key="1">
    <citation type="submission" date="2018-08" db="EMBL/GenBank/DDBJ databases">
        <title>A genome reference for cultivated species of the human gut microbiota.</title>
        <authorList>
            <person name="Zou Y."/>
            <person name="Xue W."/>
            <person name="Luo G."/>
        </authorList>
    </citation>
    <scope>NUCLEOTIDE SEQUENCE [LARGE SCALE GENOMIC DNA]</scope>
    <source>
        <strain evidence="3 5">AF36-12AT</strain>
        <strain evidence="2 4">CF01-1</strain>
    </source>
</reference>
<evidence type="ECO:0000313" key="3">
    <source>
        <dbReference type="EMBL" id="RHL95565.1"/>
    </source>
</evidence>